<accession>A0A919PUB4</accession>
<keyword evidence="1" id="KW-0812">Transmembrane</keyword>
<gene>
    <name evidence="2" type="ORF">Dsi01nite_083800</name>
</gene>
<dbReference type="EMBL" id="BONQ01000129">
    <property type="protein sequence ID" value="GIG50339.1"/>
    <property type="molecule type" value="Genomic_DNA"/>
</dbReference>
<keyword evidence="1" id="KW-1133">Transmembrane helix</keyword>
<protein>
    <submittedName>
        <fullName evidence="2">Uncharacterized protein</fullName>
    </submittedName>
</protein>
<evidence type="ECO:0000313" key="2">
    <source>
        <dbReference type="EMBL" id="GIG50339.1"/>
    </source>
</evidence>
<proteinExistence type="predicted"/>
<organism evidence="2 3">
    <name type="scientific">Dactylosporangium siamense</name>
    <dbReference type="NCBI Taxonomy" id="685454"/>
    <lineage>
        <taxon>Bacteria</taxon>
        <taxon>Bacillati</taxon>
        <taxon>Actinomycetota</taxon>
        <taxon>Actinomycetes</taxon>
        <taxon>Micromonosporales</taxon>
        <taxon>Micromonosporaceae</taxon>
        <taxon>Dactylosporangium</taxon>
    </lineage>
</organism>
<dbReference type="RefSeq" id="WP_203851982.1">
    <property type="nucleotide sequence ID" value="NZ_BAAAVW010000027.1"/>
</dbReference>
<reference evidence="2" key="1">
    <citation type="submission" date="2021-01" db="EMBL/GenBank/DDBJ databases">
        <title>Whole genome shotgun sequence of Dactylosporangium siamense NBRC 106093.</title>
        <authorList>
            <person name="Komaki H."/>
            <person name="Tamura T."/>
        </authorList>
    </citation>
    <scope>NUCLEOTIDE SEQUENCE</scope>
    <source>
        <strain evidence="2">NBRC 106093</strain>
    </source>
</reference>
<feature type="transmembrane region" description="Helical" evidence="1">
    <location>
        <begin position="6"/>
        <end position="26"/>
    </location>
</feature>
<feature type="transmembrane region" description="Helical" evidence="1">
    <location>
        <begin position="62"/>
        <end position="90"/>
    </location>
</feature>
<sequence length="96" mass="10225">MGIGPVVAFCFGLLVFGVGCALAMNYRGFAVIYARRAERSARAVGVGRNRVPHPMDEHDRIVFFRTVGGFVALVGVVMMVVVVGGLLGFMDVTYGG</sequence>
<evidence type="ECO:0000313" key="3">
    <source>
        <dbReference type="Proteomes" id="UP000660611"/>
    </source>
</evidence>
<keyword evidence="1" id="KW-0472">Membrane</keyword>
<evidence type="ECO:0000256" key="1">
    <source>
        <dbReference type="SAM" id="Phobius"/>
    </source>
</evidence>
<comment type="caution">
    <text evidence="2">The sequence shown here is derived from an EMBL/GenBank/DDBJ whole genome shotgun (WGS) entry which is preliminary data.</text>
</comment>
<keyword evidence="3" id="KW-1185">Reference proteome</keyword>
<dbReference type="Proteomes" id="UP000660611">
    <property type="component" value="Unassembled WGS sequence"/>
</dbReference>
<name>A0A919PUB4_9ACTN</name>
<dbReference type="AlphaFoldDB" id="A0A919PUB4"/>